<dbReference type="InterPro" id="IPR007829">
    <property type="entry name" value="TM2"/>
</dbReference>
<evidence type="ECO:0000256" key="3">
    <source>
        <dbReference type="ARBA" id="ARBA00022989"/>
    </source>
</evidence>
<sequence>MRKEKGMPTRHESTKELVNSKSAIPIGDKKIAAGICGILLGALGVHKFIIGCTGAGMTMLLLSIFGAIFFGWGPLIMGIIGMVEGIIYLTRSNDDFSSAYIQNQRNWF</sequence>
<evidence type="ECO:0000256" key="4">
    <source>
        <dbReference type="ARBA" id="ARBA00023136"/>
    </source>
</evidence>
<proteinExistence type="predicted"/>
<evidence type="ECO:0000313" key="8">
    <source>
        <dbReference type="Proteomes" id="UP000247465"/>
    </source>
</evidence>
<keyword evidence="3 5" id="KW-1133">Transmembrane helix</keyword>
<evidence type="ECO:0000256" key="5">
    <source>
        <dbReference type="SAM" id="Phobius"/>
    </source>
</evidence>
<keyword evidence="2 5" id="KW-0812">Transmembrane</keyword>
<evidence type="ECO:0000259" key="6">
    <source>
        <dbReference type="Pfam" id="PF05154"/>
    </source>
</evidence>
<dbReference type="AlphaFoldDB" id="A0A2Z4AE86"/>
<gene>
    <name evidence="7" type="ORF">DF168_00449</name>
</gene>
<dbReference type="Proteomes" id="UP000247465">
    <property type="component" value="Chromosome"/>
</dbReference>
<dbReference type="EMBL" id="CP029803">
    <property type="protein sequence ID" value="AWT59268.1"/>
    <property type="molecule type" value="Genomic_DNA"/>
</dbReference>
<dbReference type="KEGG" id="mtar:DF168_00449"/>
<dbReference type="Pfam" id="PF05154">
    <property type="entry name" value="TM2"/>
    <property type="match status" value="1"/>
</dbReference>
<feature type="transmembrane region" description="Helical" evidence="5">
    <location>
        <begin position="31"/>
        <end position="50"/>
    </location>
</feature>
<evidence type="ECO:0000256" key="2">
    <source>
        <dbReference type="ARBA" id="ARBA00022692"/>
    </source>
</evidence>
<feature type="domain" description="TM2" evidence="6">
    <location>
        <begin position="28"/>
        <end position="72"/>
    </location>
</feature>
<evidence type="ECO:0000256" key="1">
    <source>
        <dbReference type="ARBA" id="ARBA00004141"/>
    </source>
</evidence>
<evidence type="ECO:0000313" key="7">
    <source>
        <dbReference type="EMBL" id="AWT59268.1"/>
    </source>
</evidence>
<reference evidence="7 8" key="1">
    <citation type="submission" date="2018-06" db="EMBL/GenBank/DDBJ databases">
        <title>Draft Genome Sequence of a Novel Marine Bacterium Related to the Verrucomicrobia.</title>
        <authorList>
            <person name="Vosseberg J."/>
            <person name="Martijn J."/>
            <person name="Ettema T.J.G."/>
        </authorList>
    </citation>
    <scope>NUCLEOTIDE SEQUENCE [LARGE SCALE GENOMIC DNA]</scope>
    <source>
        <strain evidence="7">TARA_B100001123</strain>
    </source>
</reference>
<comment type="subcellular location">
    <subcellularLocation>
        <location evidence="1">Membrane</location>
        <topology evidence="1">Multi-pass membrane protein</topology>
    </subcellularLocation>
</comment>
<protein>
    <recommendedName>
        <fullName evidence="6">TM2 domain-containing protein</fullName>
    </recommendedName>
</protein>
<name>A0A2Z4AE86_9BACT</name>
<feature type="transmembrane region" description="Helical" evidence="5">
    <location>
        <begin position="56"/>
        <end position="83"/>
    </location>
</feature>
<organism evidence="7 8">
    <name type="scientific">Candidatus Moanibacter tarae</name>
    <dbReference type="NCBI Taxonomy" id="2200854"/>
    <lineage>
        <taxon>Bacteria</taxon>
        <taxon>Pseudomonadati</taxon>
        <taxon>Verrucomicrobiota</taxon>
        <taxon>Opitutia</taxon>
        <taxon>Puniceicoccales</taxon>
        <taxon>Puniceicoccales incertae sedis</taxon>
        <taxon>Candidatus Moanibacter</taxon>
    </lineage>
</organism>
<keyword evidence="4 5" id="KW-0472">Membrane</keyword>
<dbReference type="GO" id="GO:0016020">
    <property type="term" value="C:membrane"/>
    <property type="evidence" value="ECO:0007669"/>
    <property type="project" value="UniProtKB-SubCell"/>
</dbReference>
<accession>A0A2Z4AE86</accession>